<feature type="domain" description="Peptidase M20 dimerisation" evidence="9">
    <location>
        <begin position="238"/>
        <end position="290"/>
    </location>
</feature>
<keyword evidence="5" id="KW-0378">Hydrolase</keyword>
<sequence>MKTFIQDKHQEQAIKSLQRIIRIPSYLQEGIPGAPFGQDILECLQETVALFKEEGFETFIDPEGYYGYAEIGEGSDIFGILCHLDVVPAGAESLWKTPAYEGTIKDGVIYGRGVLDDKGPTIASLYAVKSLVEAGVSFNKKIRFIFGTDEENLWRCMERYHQKEVPIDLGIAPDAKFPLIFAEKGLMQVYLTGPGSSEVTVTGGGALNVVPDRGTYNGRQVAELSERLTNLGYEFTVANQELTVTGQAIHSKNAHLGVNAITRLAEGLSKITSEPVFEFLGQRVGSDGNGVSTIGLFEDEVSGKLTFNVATLEVNELETKIGIDIRMPVTTNKEEVVLKLQAVAQEFGLTYHEHDYIASLYVPKDSELVTSLLGAYRDMTGDMAEPQVSGGATFARTMPNCVAFGAGFDYTKDTIHQANEEWQLTEMRLAMEIYAEAIYRLCSN</sequence>
<dbReference type="PANTHER" id="PTHR43808">
    <property type="entry name" value="ACETYLORNITHINE DEACETYLASE"/>
    <property type="match status" value="1"/>
</dbReference>
<accession>A0A429ZW75</accession>
<dbReference type="Pfam" id="PF01546">
    <property type="entry name" value="Peptidase_M20"/>
    <property type="match status" value="1"/>
</dbReference>
<dbReference type="InterPro" id="IPR010964">
    <property type="entry name" value="M20A_pepV-rel"/>
</dbReference>
<dbReference type="GO" id="GO:0006526">
    <property type="term" value="P:L-arginine biosynthetic process"/>
    <property type="evidence" value="ECO:0007669"/>
    <property type="project" value="TreeGrafter"/>
</dbReference>
<comment type="cofactor">
    <cofactor evidence="1">
        <name>Zn(2+)</name>
        <dbReference type="ChEBI" id="CHEBI:29105"/>
    </cofactor>
</comment>
<evidence type="ECO:0000313" key="11">
    <source>
        <dbReference type="Proteomes" id="UP000287239"/>
    </source>
</evidence>
<dbReference type="SUPFAM" id="SSF55031">
    <property type="entry name" value="Bacterial exopeptidase dimerisation domain"/>
    <property type="match status" value="1"/>
</dbReference>
<dbReference type="PANTHER" id="PTHR43808:SF31">
    <property type="entry name" value="N-ACETYL-L-CITRULLINE DEACETYLASE"/>
    <property type="match status" value="1"/>
</dbReference>
<dbReference type="Gene3D" id="3.30.70.360">
    <property type="match status" value="2"/>
</dbReference>
<organism evidence="10 11">
    <name type="scientific">Vagococcus salmoninarum</name>
    <dbReference type="NCBI Taxonomy" id="2739"/>
    <lineage>
        <taxon>Bacteria</taxon>
        <taxon>Bacillati</taxon>
        <taxon>Bacillota</taxon>
        <taxon>Bacilli</taxon>
        <taxon>Lactobacillales</taxon>
        <taxon>Enterococcaceae</taxon>
        <taxon>Vagococcus</taxon>
    </lineage>
</organism>
<dbReference type="GO" id="GO:0008777">
    <property type="term" value="F:acetylornithine deacetylase activity"/>
    <property type="evidence" value="ECO:0007669"/>
    <property type="project" value="TreeGrafter"/>
</dbReference>
<dbReference type="GO" id="GO:0016805">
    <property type="term" value="F:dipeptidase activity"/>
    <property type="evidence" value="ECO:0007669"/>
    <property type="project" value="UniProtKB-KW"/>
</dbReference>
<evidence type="ECO:0000256" key="3">
    <source>
        <dbReference type="ARBA" id="ARBA00022670"/>
    </source>
</evidence>
<dbReference type="Gene3D" id="3.40.630.10">
    <property type="entry name" value="Zn peptidases"/>
    <property type="match status" value="1"/>
</dbReference>
<dbReference type="GO" id="GO:0008270">
    <property type="term" value="F:zinc ion binding"/>
    <property type="evidence" value="ECO:0007669"/>
    <property type="project" value="InterPro"/>
</dbReference>
<evidence type="ECO:0000256" key="2">
    <source>
        <dbReference type="ARBA" id="ARBA00006247"/>
    </source>
</evidence>
<keyword evidence="3" id="KW-0645">Protease</keyword>
<evidence type="ECO:0000256" key="1">
    <source>
        <dbReference type="ARBA" id="ARBA00001947"/>
    </source>
</evidence>
<dbReference type="Pfam" id="PF07687">
    <property type="entry name" value="M20_dimer"/>
    <property type="match status" value="1"/>
</dbReference>
<name>A0A429ZW75_9ENTE</name>
<dbReference type="InterPro" id="IPR050072">
    <property type="entry name" value="Peptidase_M20A"/>
</dbReference>
<dbReference type="OrthoDB" id="9761532at2"/>
<dbReference type="GeneID" id="98567017"/>
<keyword evidence="4" id="KW-0479">Metal-binding</keyword>
<gene>
    <name evidence="10" type="ORF">CBF35_01435</name>
</gene>
<dbReference type="NCBIfam" id="TIGR01887">
    <property type="entry name" value="dipeptidaselike"/>
    <property type="match status" value="1"/>
</dbReference>
<keyword evidence="7" id="KW-0224">Dipeptidase</keyword>
<evidence type="ECO:0000256" key="6">
    <source>
        <dbReference type="ARBA" id="ARBA00022833"/>
    </source>
</evidence>
<proteinExistence type="inferred from homology"/>
<evidence type="ECO:0000256" key="8">
    <source>
        <dbReference type="ARBA" id="ARBA00023049"/>
    </source>
</evidence>
<protein>
    <recommendedName>
        <fullName evidence="9">Peptidase M20 dimerisation domain-containing protein</fullName>
    </recommendedName>
</protein>
<keyword evidence="6" id="KW-0862">Zinc</keyword>
<keyword evidence="8" id="KW-0482">Metalloprotease</keyword>
<dbReference type="AlphaFoldDB" id="A0A429ZW75"/>
<dbReference type="InterPro" id="IPR011650">
    <property type="entry name" value="Peptidase_M20_dimer"/>
</dbReference>
<dbReference type="GO" id="GO:0008237">
    <property type="term" value="F:metallopeptidase activity"/>
    <property type="evidence" value="ECO:0007669"/>
    <property type="project" value="UniProtKB-KW"/>
</dbReference>
<dbReference type="InterPro" id="IPR036264">
    <property type="entry name" value="Bact_exopeptidase_dim_dom"/>
</dbReference>
<dbReference type="GO" id="GO:0006508">
    <property type="term" value="P:proteolysis"/>
    <property type="evidence" value="ECO:0007669"/>
    <property type="project" value="UniProtKB-KW"/>
</dbReference>
<keyword evidence="11" id="KW-1185">Reference proteome</keyword>
<evidence type="ECO:0000313" key="10">
    <source>
        <dbReference type="EMBL" id="RST97982.1"/>
    </source>
</evidence>
<evidence type="ECO:0000256" key="7">
    <source>
        <dbReference type="ARBA" id="ARBA00022997"/>
    </source>
</evidence>
<evidence type="ECO:0000259" key="9">
    <source>
        <dbReference type="Pfam" id="PF07687"/>
    </source>
</evidence>
<dbReference type="EMBL" id="NGJU01000001">
    <property type="protein sequence ID" value="RST97982.1"/>
    <property type="molecule type" value="Genomic_DNA"/>
</dbReference>
<dbReference type="NCBIfam" id="NF005542">
    <property type="entry name" value="PRK07205.1"/>
    <property type="match status" value="1"/>
</dbReference>
<dbReference type="RefSeq" id="WP_126778108.1">
    <property type="nucleotide sequence ID" value="NZ_NGJU01000001.1"/>
</dbReference>
<comment type="similarity">
    <text evidence="2">Belongs to the peptidase M20A family.</text>
</comment>
<reference evidence="10 11" key="1">
    <citation type="submission" date="2017-05" db="EMBL/GenBank/DDBJ databases">
        <title>Vagococcus spp. assemblies.</title>
        <authorList>
            <person name="Gulvik C.A."/>
        </authorList>
    </citation>
    <scope>NUCLEOTIDE SEQUENCE [LARGE SCALE GENOMIC DNA]</scope>
    <source>
        <strain evidence="10 11">NCFB 2777</strain>
    </source>
</reference>
<evidence type="ECO:0000256" key="5">
    <source>
        <dbReference type="ARBA" id="ARBA00022801"/>
    </source>
</evidence>
<dbReference type="Proteomes" id="UP000287239">
    <property type="component" value="Unassembled WGS sequence"/>
</dbReference>
<evidence type="ECO:0000256" key="4">
    <source>
        <dbReference type="ARBA" id="ARBA00022723"/>
    </source>
</evidence>
<dbReference type="InterPro" id="IPR002933">
    <property type="entry name" value="Peptidase_M20"/>
</dbReference>
<comment type="caution">
    <text evidence="10">The sequence shown here is derived from an EMBL/GenBank/DDBJ whole genome shotgun (WGS) entry which is preliminary data.</text>
</comment>
<dbReference type="SUPFAM" id="SSF53187">
    <property type="entry name" value="Zn-dependent exopeptidases"/>
    <property type="match status" value="1"/>
</dbReference>